<dbReference type="AlphaFoldDB" id="A0A3B1BHU7"/>
<name>A0A3B1BHU7_9ZZZZ</name>
<gene>
    <name evidence="1" type="ORF">MNBD_NITROSPINAE01-1723</name>
</gene>
<accession>A0A3B1BHU7</accession>
<organism evidence="1">
    <name type="scientific">hydrothermal vent metagenome</name>
    <dbReference type="NCBI Taxonomy" id="652676"/>
    <lineage>
        <taxon>unclassified sequences</taxon>
        <taxon>metagenomes</taxon>
        <taxon>ecological metagenomes</taxon>
    </lineage>
</organism>
<reference evidence="1" key="1">
    <citation type="submission" date="2018-06" db="EMBL/GenBank/DDBJ databases">
        <authorList>
            <person name="Zhirakovskaya E."/>
        </authorList>
    </citation>
    <scope>NUCLEOTIDE SEQUENCE</scope>
</reference>
<protein>
    <submittedName>
        <fullName evidence="1">Uncharacterized protein</fullName>
    </submittedName>
</protein>
<proteinExistence type="predicted"/>
<evidence type="ECO:0000313" key="1">
    <source>
        <dbReference type="EMBL" id="VAX15662.1"/>
    </source>
</evidence>
<dbReference type="EMBL" id="UOGC01000018">
    <property type="protein sequence ID" value="VAX15662.1"/>
    <property type="molecule type" value="Genomic_DNA"/>
</dbReference>
<sequence length="100" mass="10820">MKTVLLLTITAFATLYATCAVASGGETERLDKWANKVIAIKKGECANDLKKVRKLLDYAAILIAHNETGEASEVLGNALRRAKSDICKTAIKKKANRNDG</sequence>